<sequence>MATVELTAETFEKTVTGNDIVLVDFWADWCGPCKRFAPVFEEASEKHPDVTFGKIDTEAEQQLAAAAQITSIPTLMAFRDSILVFSQPGALPAPALEGIIEQIKGLDMDDVRAKVAQAQDAAAQNGGAQNGGAQARPGRPTGREERTRRSPACWCGVFSPLDCLDGRMPQPYVALGDSYAAGVGGGARRNACWRAVDGYPVLVARALGLDLAYQACLGATTRDVEQHQLAALGPATSHVSLTVGGNDIGFVPVLVECAKPAWMVDSDPVIDAALATLRTELPRRLSVLLARVAEAAPDARRVVTAYPLLFNGEDCNALTFFSPHEMRRIGEGVDELAGVVATAARAAGAQVVDPREAFAGHAVCDRDEWVSGVSFPLEESFHPNVRGHAAYARLVGEAFGVDVVGPDEGAVPEREVRVVDGPAVRGEAPTFALPDLLSLESLEGARRHGLDPERIADLARRADRTATGADADEARAELQALDRLVRERRGT</sequence>
<evidence type="ECO:0000256" key="5">
    <source>
        <dbReference type="SAM" id="MobiDB-lite"/>
    </source>
</evidence>
<dbReference type="InterPro" id="IPR036249">
    <property type="entry name" value="Thioredoxin-like_sf"/>
</dbReference>
<dbReference type="NCBIfam" id="TIGR01068">
    <property type="entry name" value="thioredoxin"/>
    <property type="match status" value="1"/>
</dbReference>
<gene>
    <name evidence="7" type="ORF">GCM10011314_30090</name>
</gene>
<feature type="domain" description="Thioredoxin" evidence="6">
    <location>
        <begin position="1"/>
        <end position="105"/>
    </location>
</feature>
<dbReference type="CDD" id="cd01823">
    <property type="entry name" value="SEST_like"/>
    <property type="match status" value="1"/>
</dbReference>
<dbReference type="InterPro" id="IPR005746">
    <property type="entry name" value="Thioredoxin"/>
</dbReference>
<feature type="active site" evidence="3">
    <location>
        <position position="382"/>
    </location>
</feature>
<feature type="active site" description="Nucleophile" evidence="3">
    <location>
        <position position="178"/>
    </location>
</feature>
<dbReference type="GO" id="GO:0015035">
    <property type="term" value="F:protein-disulfide reductase activity"/>
    <property type="evidence" value="ECO:0007669"/>
    <property type="project" value="UniProtKB-UniRule"/>
</dbReference>
<accession>A0A8H9FUN1</accession>
<dbReference type="Pfam" id="PF00085">
    <property type="entry name" value="Thioredoxin"/>
    <property type="match status" value="1"/>
</dbReference>
<name>A0A8H9FUN1_9MICO</name>
<keyword evidence="1 4" id="KW-1015">Disulfide bond</keyword>
<evidence type="ECO:0000259" key="6">
    <source>
        <dbReference type="PROSITE" id="PS51352"/>
    </source>
</evidence>
<dbReference type="InterPro" id="IPR013766">
    <property type="entry name" value="Thioredoxin_domain"/>
</dbReference>
<proteinExistence type="predicted"/>
<dbReference type="Proteomes" id="UP000628079">
    <property type="component" value="Unassembled WGS sequence"/>
</dbReference>
<dbReference type="GO" id="GO:0019433">
    <property type="term" value="P:triglyceride catabolic process"/>
    <property type="evidence" value="ECO:0007669"/>
    <property type="project" value="TreeGrafter"/>
</dbReference>
<feature type="disulfide bond" evidence="4">
    <location>
        <begin position="315"/>
        <end position="364"/>
    </location>
</feature>
<dbReference type="PROSITE" id="PS51352">
    <property type="entry name" value="THIOREDOXIN_2"/>
    <property type="match status" value="1"/>
</dbReference>
<feature type="disulfide bond" evidence="4">
    <location>
        <begin position="192"/>
        <end position="216"/>
    </location>
</feature>
<dbReference type="Gene3D" id="3.40.50.1110">
    <property type="entry name" value="SGNH hydrolase"/>
    <property type="match status" value="1"/>
</dbReference>
<dbReference type="InterPro" id="IPR037460">
    <property type="entry name" value="SEST-like"/>
</dbReference>
<dbReference type="PANTHER" id="PTHR37981">
    <property type="entry name" value="LIPASE 2"/>
    <property type="match status" value="1"/>
</dbReference>
<dbReference type="InterPro" id="IPR036514">
    <property type="entry name" value="SGNH_hydro_sf"/>
</dbReference>
<dbReference type="PRINTS" id="PR00421">
    <property type="entry name" value="THIOREDOXIN"/>
</dbReference>
<dbReference type="FunFam" id="3.40.30.10:FF:000155">
    <property type="entry name" value="Thioredoxin"/>
    <property type="match status" value="1"/>
</dbReference>
<dbReference type="PROSITE" id="PS00194">
    <property type="entry name" value="THIOREDOXIN_1"/>
    <property type="match status" value="1"/>
</dbReference>
<dbReference type="Gene3D" id="3.40.30.10">
    <property type="entry name" value="Glutaredoxin"/>
    <property type="match status" value="1"/>
</dbReference>
<evidence type="ECO:0000256" key="2">
    <source>
        <dbReference type="NCBIfam" id="TIGR01068"/>
    </source>
</evidence>
<feature type="compositionally biased region" description="Low complexity" evidence="5">
    <location>
        <begin position="119"/>
        <end position="140"/>
    </location>
</feature>
<dbReference type="CDD" id="cd02947">
    <property type="entry name" value="TRX_family"/>
    <property type="match status" value="1"/>
</dbReference>
<evidence type="ECO:0000313" key="7">
    <source>
        <dbReference type="EMBL" id="GGB88232.1"/>
    </source>
</evidence>
<feature type="region of interest" description="Disordered" evidence="5">
    <location>
        <begin position="119"/>
        <end position="147"/>
    </location>
</feature>
<dbReference type="GO" id="GO:0004806">
    <property type="term" value="F:triacylglycerol lipase activity"/>
    <property type="evidence" value="ECO:0007669"/>
    <property type="project" value="TreeGrafter"/>
</dbReference>
<evidence type="ECO:0000256" key="4">
    <source>
        <dbReference type="PIRSR" id="PIRSR637460-2"/>
    </source>
</evidence>
<dbReference type="InterPro" id="IPR017937">
    <property type="entry name" value="Thioredoxin_CS"/>
</dbReference>
<evidence type="ECO:0000256" key="1">
    <source>
        <dbReference type="ARBA" id="ARBA00023157"/>
    </source>
</evidence>
<evidence type="ECO:0000313" key="8">
    <source>
        <dbReference type="Proteomes" id="UP000628079"/>
    </source>
</evidence>
<dbReference type="PANTHER" id="PTHR37981:SF1">
    <property type="entry name" value="SGNH HYDROLASE-TYPE ESTERASE DOMAIN-CONTAINING PROTEIN"/>
    <property type="match status" value="1"/>
</dbReference>
<comment type="caution">
    <text evidence="7">The sequence shown here is derived from an EMBL/GenBank/DDBJ whole genome shotgun (WGS) entry which is preliminary data.</text>
</comment>
<protein>
    <recommendedName>
        <fullName evidence="2">Thioredoxin</fullName>
    </recommendedName>
</protein>
<dbReference type="SUPFAM" id="SSF52833">
    <property type="entry name" value="Thioredoxin-like"/>
    <property type="match status" value="1"/>
</dbReference>
<dbReference type="AlphaFoldDB" id="A0A8H9FUN1"/>
<reference evidence="7" key="2">
    <citation type="submission" date="2020-09" db="EMBL/GenBank/DDBJ databases">
        <authorList>
            <person name="Sun Q."/>
            <person name="Zhou Y."/>
        </authorList>
    </citation>
    <scope>NUCLEOTIDE SEQUENCE</scope>
    <source>
        <strain evidence="7">CGMCC 1.10749</strain>
    </source>
</reference>
<reference evidence="7" key="1">
    <citation type="journal article" date="2014" name="Int. J. Syst. Evol. Microbiol.">
        <title>Complete genome sequence of Corynebacterium casei LMG S-19264T (=DSM 44701T), isolated from a smear-ripened cheese.</title>
        <authorList>
            <consortium name="US DOE Joint Genome Institute (JGI-PGF)"/>
            <person name="Walter F."/>
            <person name="Albersmeier A."/>
            <person name="Kalinowski J."/>
            <person name="Ruckert C."/>
        </authorList>
    </citation>
    <scope>NUCLEOTIDE SEQUENCE</scope>
    <source>
        <strain evidence="7">CGMCC 1.10749</strain>
    </source>
</reference>
<dbReference type="SUPFAM" id="SSF52266">
    <property type="entry name" value="SGNH hydrolase"/>
    <property type="match status" value="1"/>
</dbReference>
<dbReference type="Pfam" id="PF13472">
    <property type="entry name" value="Lipase_GDSL_2"/>
    <property type="match status" value="1"/>
</dbReference>
<organism evidence="7 8">
    <name type="scientific">Knoellia flava</name>
    <dbReference type="NCBI Taxonomy" id="913969"/>
    <lineage>
        <taxon>Bacteria</taxon>
        <taxon>Bacillati</taxon>
        <taxon>Actinomycetota</taxon>
        <taxon>Actinomycetes</taxon>
        <taxon>Micrococcales</taxon>
        <taxon>Intrasporangiaceae</taxon>
        <taxon>Knoellia</taxon>
    </lineage>
</organism>
<dbReference type="SMR" id="A0A8H9FUN1"/>
<dbReference type="EMBL" id="BMEA01000003">
    <property type="protein sequence ID" value="GGB88232.1"/>
    <property type="molecule type" value="Genomic_DNA"/>
</dbReference>
<evidence type="ECO:0000256" key="3">
    <source>
        <dbReference type="PIRSR" id="PIRSR637460-1"/>
    </source>
</evidence>
<dbReference type="InterPro" id="IPR013830">
    <property type="entry name" value="SGNH_hydro"/>
</dbReference>